<dbReference type="PATRIC" id="fig|1107882.3.peg.3714"/>
<dbReference type="Gene3D" id="6.10.250.730">
    <property type="match status" value="1"/>
</dbReference>
<evidence type="ECO:0008006" key="3">
    <source>
        <dbReference type="Google" id="ProtNLM"/>
    </source>
</evidence>
<reference evidence="1 2" key="1">
    <citation type="journal article" date="2012" name="J. Bacteriol.">
        <title>Draft Genome Sequence of Mesorhizobium alhagi CCNWXJ12-2T, a Novel Salt-Resistant Species Isolated from the Desert of Northwestern China.</title>
        <authorList>
            <person name="Zhou M."/>
            <person name="Chen W."/>
            <person name="Chen H."/>
            <person name="Wei G."/>
        </authorList>
    </citation>
    <scope>NUCLEOTIDE SEQUENCE [LARGE SCALE GENOMIC DNA]</scope>
    <source>
        <strain evidence="1 2">CCNWXJ12-2</strain>
    </source>
</reference>
<dbReference type="Proteomes" id="UP000003250">
    <property type="component" value="Unassembled WGS sequence"/>
</dbReference>
<keyword evidence="2" id="KW-1185">Reference proteome</keyword>
<name>H0HUF8_9HYPH</name>
<organism evidence="1 2">
    <name type="scientific">Mesorhizobium alhagi CCNWXJ12-2</name>
    <dbReference type="NCBI Taxonomy" id="1107882"/>
    <lineage>
        <taxon>Bacteria</taxon>
        <taxon>Pseudomonadati</taxon>
        <taxon>Pseudomonadota</taxon>
        <taxon>Alphaproteobacteria</taxon>
        <taxon>Hyphomicrobiales</taxon>
        <taxon>Phyllobacteriaceae</taxon>
        <taxon>Allomesorhizobium</taxon>
    </lineage>
</organism>
<dbReference type="AlphaFoldDB" id="H0HUF8"/>
<protein>
    <recommendedName>
        <fullName evidence="3">DUF982 domain-containing protein</fullName>
    </recommendedName>
</protein>
<sequence length="48" mass="5372">MGVGRFGIPVRVQLSRIERDRIVANTNEAAQILLHAWPVTDSENVLTQ</sequence>
<proteinExistence type="predicted"/>
<accession>H0HUF8</accession>
<gene>
    <name evidence="1" type="ORF">MAXJ12_18998</name>
</gene>
<dbReference type="EMBL" id="AHAM01000153">
    <property type="protein sequence ID" value="EHK55639.1"/>
    <property type="molecule type" value="Genomic_DNA"/>
</dbReference>
<dbReference type="OrthoDB" id="8084653at2"/>
<evidence type="ECO:0000313" key="2">
    <source>
        <dbReference type="Proteomes" id="UP000003250"/>
    </source>
</evidence>
<evidence type="ECO:0000313" key="1">
    <source>
        <dbReference type="EMBL" id="EHK55639.1"/>
    </source>
</evidence>